<dbReference type="Pfam" id="PF00903">
    <property type="entry name" value="Glyoxalase"/>
    <property type="match status" value="1"/>
</dbReference>
<dbReference type="AlphaFoldDB" id="A0A1I2S7S0"/>
<evidence type="ECO:0000313" key="3">
    <source>
        <dbReference type="Proteomes" id="UP000198623"/>
    </source>
</evidence>
<dbReference type="EMBL" id="FOOU01000007">
    <property type="protein sequence ID" value="SFG47759.1"/>
    <property type="molecule type" value="Genomic_DNA"/>
</dbReference>
<dbReference type="CDD" id="cd07246">
    <property type="entry name" value="VOC_like"/>
    <property type="match status" value="1"/>
</dbReference>
<sequence length="153" mass="16802">MTTSKPIPKGEHGITPYLIIKGADTAIQFYTRVFGAKEIGRLLMPGGVIGHAEMQIGDAKFMLAEENVEWCNTSPVTLGGTPVTIALYVDDVDATYQLALDSGATGTMPVKDEFYGLRVGVFLDPFGHKWHIMSHIEDVSFDEMQKRCDAMFA</sequence>
<dbReference type="RefSeq" id="WP_090728322.1">
    <property type="nucleotide sequence ID" value="NZ_FOOU01000007.1"/>
</dbReference>
<dbReference type="PANTHER" id="PTHR34109:SF1">
    <property type="entry name" value="VOC DOMAIN-CONTAINING PROTEIN"/>
    <property type="match status" value="1"/>
</dbReference>
<reference evidence="3" key="1">
    <citation type="submission" date="2016-10" db="EMBL/GenBank/DDBJ databases">
        <authorList>
            <person name="Varghese N."/>
            <person name="Submissions S."/>
        </authorList>
    </citation>
    <scope>NUCLEOTIDE SEQUENCE [LARGE SCALE GENOMIC DNA]</scope>
    <source>
        <strain evidence="3">CGMCC 1.10971</strain>
    </source>
</reference>
<accession>A0A1I2S7S0</accession>
<dbReference type="Proteomes" id="UP000198623">
    <property type="component" value="Unassembled WGS sequence"/>
</dbReference>
<evidence type="ECO:0000313" key="2">
    <source>
        <dbReference type="EMBL" id="SFG47759.1"/>
    </source>
</evidence>
<protein>
    <submittedName>
        <fullName evidence="2">PhnB protein</fullName>
    </submittedName>
</protein>
<gene>
    <name evidence="2" type="ORF">SAMN05216175_107111</name>
</gene>
<feature type="domain" description="VOC" evidence="1">
    <location>
        <begin position="10"/>
        <end position="135"/>
    </location>
</feature>
<dbReference type="InterPro" id="IPR004360">
    <property type="entry name" value="Glyas_Fos-R_dOase_dom"/>
</dbReference>
<dbReference type="PANTHER" id="PTHR34109">
    <property type="entry name" value="BNAUNNG04460D PROTEIN-RELATED"/>
    <property type="match status" value="1"/>
</dbReference>
<keyword evidence="3" id="KW-1185">Reference proteome</keyword>
<dbReference type="InterPro" id="IPR029068">
    <property type="entry name" value="Glyas_Bleomycin-R_OHBP_Dase"/>
</dbReference>
<evidence type="ECO:0000259" key="1">
    <source>
        <dbReference type="PROSITE" id="PS51819"/>
    </source>
</evidence>
<dbReference type="STRING" id="1045558.SAMN05216175_107111"/>
<proteinExistence type="predicted"/>
<dbReference type="Gene3D" id="3.30.720.110">
    <property type="match status" value="1"/>
</dbReference>
<name>A0A1I2S7S0_9GAMM</name>
<dbReference type="InterPro" id="IPR037523">
    <property type="entry name" value="VOC_core"/>
</dbReference>
<dbReference type="Gene3D" id="3.30.720.120">
    <property type="match status" value="1"/>
</dbReference>
<organism evidence="2 3">
    <name type="scientific">Neptunomonas qingdaonensis</name>
    <dbReference type="NCBI Taxonomy" id="1045558"/>
    <lineage>
        <taxon>Bacteria</taxon>
        <taxon>Pseudomonadati</taxon>
        <taxon>Pseudomonadota</taxon>
        <taxon>Gammaproteobacteria</taxon>
        <taxon>Oceanospirillales</taxon>
        <taxon>Oceanospirillaceae</taxon>
        <taxon>Neptunomonas</taxon>
    </lineage>
</organism>
<dbReference type="SUPFAM" id="SSF54593">
    <property type="entry name" value="Glyoxalase/Bleomycin resistance protein/Dihydroxybiphenyl dioxygenase"/>
    <property type="match status" value="1"/>
</dbReference>
<dbReference type="PROSITE" id="PS51819">
    <property type="entry name" value="VOC"/>
    <property type="match status" value="1"/>
</dbReference>
<dbReference type="OrthoDB" id="9795306at2"/>